<proteinExistence type="predicted"/>
<name>A0AAW9CV72_BURTH</name>
<protein>
    <submittedName>
        <fullName evidence="1">Uncharacterized protein</fullName>
    </submittedName>
</protein>
<dbReference type="Proteomes" id="UP001272137">
    <property type="component" value="Unassembled WGS sequence"/>
</dbReference>
<reference evidence="1" key="1">
    <citation type="submission" date="2018-08" db="EMBL/GenBank/DDBJ databases">
        <title>Identification of Burkholderia cepacia strains that express a Burkholderia pseudomallei-like capsular polysaccharide.</title>
        <authorList>
            <person name="Burtnick M.N."/>
            <person name="Vongsouvath M."/>
            <person name="Newton P."/>
            <person name="Wuthiekanun V."/>
            <person name="Limmathurotsakul D."/>
            <person name="Brett P.J."/>
            <person name="Chantratita N."/>
            <person name="Dance D.A."/>
        </authorList>
    </citation>
    <scope>NUCLEOTIDE SEQUENCE</scope>
    <source>
        <strain evidence="1">SBXCC001</strain>
    </source>
</reference>
<dbReference type="EMBL" id="QXCT01000002">
    <property type="protein sequence ID" value="MDW9254067.1"/>
    <property type="molecule type" value="Genomic_DNA"/>
</dbReference>
<comment type="caution">
    <text evidence="1">The sequence shown here is derived from an EMBL/GenBank/DDBJ whole genome shotgun (WGS) entry which is preliminary data.</text>
</comment>
<evidence type="ECO:0000313" key="1">
    <source>
        <dbReference type="EMBL" id="MDW9254067.1"/>
    </source>
</evidence>
<gene>
    <name evidence="1" type="ORF">C7S16_4073</name>
</gene>
<accession>A0AAW9CV72</accession>
<dbReference type="AlphaFoldDB" id="A0AAW9CV72"/>
<sequence length="99" mass="10977">MAAPRTRSRRRGGSCRDVLAARDRRGKVDARPGMRGAHWPALSRSCPALRTCRAGAPAAALPRPAFLCANADLHLRARFGTFIDKRLCWRFFSGRPSPF</sequence>
<evidence type="ECO:0000313" key="2">
    <source>
        <dbReference type="Proteomes" id="UP001272137"/>
    </source>
</evidence>
<organism evidence="1 2">
    <name type="scientific">Burkholderia thailandensis</name>
    <dbReference type="NCBI Taxonomy" id="57975"/>
    <lineage>
        <taxon>Bacteria</taxon>
        <taxon>Pseudomonadati</taxon>
        <taxon>Pseudomonadota</taxon>
        <taxon>Betaproteobacteria</taxon>
        <taxon>Burkholderiales</taxon>
        <taxon>Burkholderiaceae</taxon>
        <taxon>Burkholderia</taxon>
        <taxon>pseudomallei group</taxon>
    </lineage>
</organism>